<name>A0A917F1N8_9MICO</name>
<evidence type="ECO:0000313" key="8">
    <source>
        <dbReference type="Proteomes" id="UP000605670"/>
    </source>
</evidence>
<dbReference type="InterPro" id="IPR001647">
    <property type="entry name" value="HTH_TetR"/>
</dbReference>
<reference evidence="7" key="1">
    <citation type="journal article" date="2014" name="Int. J. Syst. Evol. Microbiol.">
        <title>Complete genome sequence of Corynebacterium casei LMG S-19264T (=DSM 44701T), isolated from a smear-ripened cheese.</title>
        <authorList>
            <consortium name="US DOE Joint Genome Institute (JGI-PGF)"/>
            <person name="Walter F."/>
            <person name="Albersmeier A."/>
            <person name="Kalinowski J."/>
            <person name="Ruckert C."/>
        </authorList>
    </citation>
    <scope>NUCLEOTIDE SEQUENCE</scope>
    <source>
        <strain evidence="7">CGMCC 1.12160</strain>
    </source>
</reference>
<sequence length="216" mass="23494">MMKSAASRGRPYRSELRQRQAAQTRRRVVEAAVEIFSLQGYQATTFAQLAERAGVSVETVQKHGPKSALLQAAVEMASFGVEGENDFFDSEAGRSVLAAQNPDELAAAVGQAILAINAPSAGAWTALAGAAQGDPELRSHHLQMLGLIRAQVDAVLRWVDGRGWLRQDVSHDELVEAICVITSVESYVRFVELDGKTPEEYRAFVTRAMRETVLAP</sequence>
<dbReference type="InterPro" id="IPR009057">
    <property type="entry name" value="Homeodomain-like_sf"/>
</dbReference>
<keyword evidence="2 4" id="KW-0238">DNA-binding</keyword>
<protein>
    <submittedName>
        <fullName evidence="7">TetR family transcriptional regulator</fullName>
    </submittedName>
</protein>
<dbReference type="InterPro" id="IPR050109">
    <property type="entry name" value="HTH-type_TetR-like_transc_reg"/>
</dbReference>
<keyword evidence="8" id="KW-1185">Reference proteome</keyword>
<reference evidence="7" key="2">
    <citation type="submission" date="2020-09" db="EMBL/GenBank/DDBJ databases">
        <authorList>
            <person name="Sun Q."/>
            <person name="Zhou Y."/>
        </authorList>
    </citation>
    <scope>NUCLEOTIDE SEQUENCE</scope>
    <source>
        <strain evidence="7">CGMCC 1.12160</strain>
    </source>
</reference>
<feature type="region of interest" description="Disordered" evidence="5">
    <location>
        <begin position="1"/>
        <end position="21"/>
    </location>
</feature>
<evidence type="ECO:0000256" key="5">
    <source>
        <dbReference type="SAM" id="MobiDB-lite"/>
    </source>
</evidence>
<dbReference type="PROSITE" id="PS50977">
    <property type="entry name" value="HTH_TETR_2"/>
    <property type="match status" value="1"/>
</dbReference>
<dbReference type="Pfam" id="PF00440">
    <property type="entry name" value="TetR_N"/>
    <property type="match status" value="1"/>
</dbReference>
<comment type="caution">
    <text evidence="7">The sequence shown here is derived from an EMBL/GenBank/DDBJ whole genome shotgun (WGS) entry which is preliminary data.</text>
</comment>
<dbReference type="PANTHER" id="PTHR30055">
    <property type="entry name" value="HTH-TYPE TRANSCRIPTIONAL REGULATOR RUTR"/>
    <property type="match status" value="1"/>
</dbReference>
<feature type="domain" description="HTH tetR-type" evidence="6">
    <location>
        <begin position="22"/>
        <end position="82"/>
    </location>
</feature>
<dbReference type="EMBL" id="BMEM01000001">
    <property type="protein sequence ID" value="GGF43903.1"/>
    <property type="molecule type" value="Genomic_DNA"/>
</dbReference>
<dbReference type="Proteomes" id="UP000605670">
    <property type="component" value="Unassembled WGS sequence"/>
</dbReference>
<evidence type="ECO:0000256" key="3">
    <source>
        <dbReference type="ARBA" id="ARBA00023163"/>
    </source>
</evidence>
<dbReference type="PANTHER" id="PTHR30055:SF234">
    <property type="entry name" value="HTH-TYPE TRANSCRIPTIONAL REGULATOR BETI"/>
    <property type="match status" value="1"/>
</dbReference>
<evidence type="ECO:0000256" key="4">
    <source>
        <dbReference type="PROSITE-ProRule" id="PRU00335"/>
    </source>
</evidence>
<evidence type="ECO:0000256" key="1">
    <source>
        <dbReference type="ARBA" id="ARBA00023015"/>
    </source>
</evidence>
<dbReference type="GO" id="GO:0000976">
    <property type="term" value="F:transcription cis-regulatory region binding"/>
    <property type="evidence" value="ECO:0007669"/>
    <property type="project" value="TreeGrafter"/>
</dbReference>
<organism evidence="7 8">
    <name type="scientific">Ornithinimicrobium tianjinense</name>
    <dbReference type="NCBI Taxonomy" id="1195761"/>
    <lineage>
        <taxon>Bacteria</taxon>
        <taxon>Bacillati</taxon>
        <taxon>Actinomycetota</taxon>
        <taxon>Actinomycetes</taxon>
        <taxon>Micrococcales</taxon>
        <taxon>Ornithinimicrobiaceae</taxon>
        <taxon>Ornithinimicrobium</taxon>
    </lineage>
</organism>
<dbReference type="Gene3D" id="1.10.10.60">
    <property type="entry name" value="Homeodomain-like"/>
    <property type="match status" value="1"/>
</dbReference>
<gene>
    <name evidence="7" type="ORF">GCM10011366_09580</name>
</gene>
<feature type="DNA-binding region" description="H-T-H motif" evidence="4">
    <location>
        <begin position="45"/>
        <end position="64"/>
    </location>
</feature>
<keyword evidence="3" id="KW-0804">Transcription</keyword>
<accession>A0A917F1N8</accession>
<dbReference type="Gene3D" id="1.10.357.10">
    <property type="entry name" value="Tetracycline Repressor, domain 2"/>
    <property type="match status" value="1"/>
</dbReference>
<proteinExistence type="predicted"/>
<evidence type="ECO:0000313" key="7">
    <source>
        <dbReference type="EMBL" id="GGF43903.1"/>
    </source>
</evidence>
<dbReference type="GO" id="GO:0003700">
    <property type="term" value="F:DNA-binding transcription factor activity"/>
    <property type="evidence" value="ECO:0007669"/>
    <property type="project" value="TreeGrafter"/>
</dbReference>
<evidence type="ECO:0000256" key="2">
    <source>
        <dbReference type="ARBA" id="ARBA00023125"/>
    </source>
</evidence>
<dbReference type="AlphaFoldDB" id="A0A917F1N8"/>
<evidence type="ECO:0000259" key="6">
    <source>
        <dbReference type="PROSITE" id="PS50977"/>
    </source>
</evidence>
<keyword evidence="1" id="KW-0805">Transcription regulation</keyword>
<dbReference type="SUPFAM" id="SSF46689">
    <property type="entry name" value="Homeodomain-like"/>
    <property type="match status" value="1"/>
</dbReference>